<keyword evidence="2 6" id="KW-0677">Repeat</keyword>
<evidence type="ECO:0000256" key="4">
    <source>
        <dbReference type="ARBA" id="ARBA00022833"/>
    </source>
</evidence>
<dbReference type="GO" id="GO:0009408">
    <property type="term" value="P:response to heat"/>
    <property type="evidence" value="ECO:0007669"/>
    <property type="project" value="InterPro"/>
</dbReference>
<evidence type="ECO:0000256" key="6">
    <source>
        <dbReference type="HAMAP-Rule" id="MF_01152"/>
    </source>
</evidence>
<comment type="subunit">
    <text evidence="6">Homodimer.</text>
</comment>
<dbReference type="CDD" id="cd10719">
    <property type="entry name" value="DnaJ_zf"/>
    <property type="match status" value="1"/>
</dbReference>
<dbReference type="GO" id="GO:0042026">
    <property type="term" value="P:protein refolding"/>
    <property type="evidence" value="ECO:0007669"/>
    <property type="project" value="TreeGrafter"/>
</dbReference>
<dbReference type="GO" id="GO:0031072">
    <property type="term" value="F:heat shock protein binding"/>
    <property type="evidence" value="ECO:0007669"/>
    <property type="project" value="InterPro"/>
</dbReference>
<keyword evidence="6" id="KW-0346">Stress response</keyword>
<feature type="binding site" evidence="6">
    <location>
        <position position="177"/>
    </location>
    <ligand>
        <name>Zn(2+)</name>
        <dbReference type="ChEBI" id="CHEBI:29105"/>
        <label>2</label>
    </ligand>
</feature>
<feature type="domain" description="J" evidence="8">
    <location>
        <begin position="5"/>
        <end position="71"/>
    </location>
</feature>
<dbReference type="Pfam" id="PF01556">
    <property type="entry name" value="DnaJ_C"/>
    <property type="match status" value="1"/>
</dbReference>
<dbReference type="Pfam" id="PF00226">
    <property type="entry name" value="DnaJ"/>
    <property type="match status" value="1"/>
</dbReference>
<evidence type="ECO:0000259" key="9">
    <source>
        <dbReference type="PROSITE" id="PS51188"/>
    </source>
</evidence>
<protein>
    <recommendedName>
        <fullName evidence="6">Chaperone protein DnaJ</fullName>
    </recommendedName>
</protein>
<dbReference type="PANTHER" id="PTHR43096">
    <property type="entry name" value="DNAJ HOMOLOG 1, MITOCHONDRIAL-RELATED"/>
    <property type="match status" value="1"/>
</dbReference>
<evidence type="ECO:0000256" key="7">
    <source>
        <dbReference type="PROSITE-ProRule" id="PRU00546"/>
    </source>
</evidence>
<accession>A0A1J5TM22</accession>
<dbReference type="InterPro" id="IPR002939">
    <property type="entry name" value="DnaJ_C"/>
</dbReference>
<dbReference type="PROSITE" id="PS50076">
    <property type="entry name" value="DNAJ_2"/>
    <property type="match status" value="1"/>
</dbReference>
<dbReference type="NCBIfam" id="TIGR02349">
    <property type="entry name" value="DnaJ_bact"/>
    <property type="match status" value="1"/>
</dbReference>
<dbReference type="Gene3D" id="2.10.230.10">
    <property type="entry name" value="Heat shock protein DnaJ, cysteine-rich domain"/>
    <property type="match status" value="1"/>
</dbReference>
<feature type="binding site" evidence="6">
    <location>
        <position position="203"/>
    </location>
    <ligand>
        <name>Zn(2+)</name>
        <dbReference type="ChEBI" id="CHEBI:29105"/>
        <label>2</label>
    </ligand>
</feature>
<dbReference type="PROSITE" id="PS51188">
    <property type="entry name" value="ZF_CR"/>
    <property type="match status" value="1"/>
</dbReference>
<comment type="cofactor">
    <cofactor evidence="6">
        <name>Zn(2+)</name>
        <dbReference type="ChEBI" id="CHEBI:29105"/>
    </cofactor>
    <text evidence="6">Binds 2 Zn(2+) ions per monomer.</text>
</comment>
<proteinExistence type="inferred from homology"/>
<comment type="subcellular location">
    <subcellularLocation>
        <location evidence="6">Cytoplasm</location>
    </subcellularLocation>
</comment>
<dbReference type="InterPro" id="IPR012724">
    <property type="entry name" value="DnaJ"/>
</dbReference>
<keyword evidence="5 6" id="KW-0143">Chaperone</keyword>
<name>A0A1J5TM22_9ARCH</name>
<dbReference type="NCBIfam" id="NF008035">
    <property type="entry name" value="PRK10767.1"/>
    <property type="match status" value="1"/>
</dbReference>
<evidence type="ECO:0000313" key="11">
    <source>
        <dbReference type="Proteomes" id="UP000183686"/>
    </source>
</evidence>
<dbReference type="GO" id="GO:0008270">
    <property type="term" value="F:zinc ion binding"/>
    <property type="evidence" value="ECO:0007669"/>
    <property type="project" value="UniProtKB-UniRule"/>
</dbReference>
<keyword evidence="6" id="KW-0963">Cytoplasm</keyword>
<dbReference type="InterPro" id="IPR036410">
    <property type="entry name" value="HSP_DnaJ_Cys-rich_dom_sf"/>
</dbReference>
<comment type="caution">
    <text evidence="10">The sequence shown here is derived from an EMBL/GenBank/DDBJ whole genome shotgun (WGS) entry which is preliminary data.</text>
</comment>
<feature type="binding site" evidence="6">
    <location>
        <position position="163"/>
    </location>
    <ligand>
        <name>Zn(2+)</name>
        <dbReference type="ChEBI" id="CHEBI:29105"/>
        <label>1</label>
    </ligand>
</feature>
<feature type="binding site" evidence="6">
    <location>
        <position position="217"/>
    </location>
    <ligand>
        <name>Zn(2+)</name>
        <dbReference type="ChEBI" id="CHEBI:29105"/>
        <label>1</label>
    </ligand>
</feature>
<dbReference type="EMBL" id="MIYW01000018">
    <property type="protein sequence ID" value="OIR22001.1"/>
    <property type="molecule type" value="Genomic_DNA"/>
</dbReference>
<dbReference type="GO" id="GO:0006260">
    <property type="term" value="P:DNA replication"/>
    <property type="evidence" value="ECO:0007669"/>
    <property type="project" value="UniProtKB-KW"/>
</dbReference>
<dbReference type="SUPFAM" id="SSF46565">
    <property type="entry name" value="Chaperone J-domain"/>
    <property type="match status" value="1"/>
</dbReference>
<keyword evidence="3 6" id="KW-0863">Zinc-finger</keyword>
<feature type="repeat" description="CXXCXGXG motif" evidence="6">
    <location>
        <begin position="203"/>
        <end position="210"/>
    </location>
</feature>
<dbReference type="Gene3D" id="2.60.260.20">
    <property type="entry name" value="Urease metallochaperone UreE, N-terminal domain"/>
    <property type="match status" value="2"/>
</dbReference>
<dbReference type="SUPFAM" id="SSF49493">
    <property type="entry name" value="HSP40/DnaJ peptide-binding domain"/>
    <property type="match status" value="2"/>
</dbReference>
<feature type="binding site" evidence="6">
    <location>
        <position position="206"/>
    </location>
    <ligand>
        <name>Zn(2+)</name>
        <dbReference type="ChEBI" id="CHEBI:29105"/>
        <label>2</label>
    </ligand>
</feature>
<dbReference type="CDD" id="cd06257">
    <property type="entry name" value="DnaJ"/>
    <property type="match status" value="1"/>
</dbReference>
<evidence type="ECO:0000313" key="10">
    <source>
        <dbReference type="EMBL" id="OIR22001.1"/>
    </source>
</evidence>
<dbReference type="PANTHER" id="PTHR43096:SF10">
    <property type="entry name" value="CHAPERONE PROTEIN DNAJ A6, CHLOROPLASTIC"/>
    <property type="match status" value="1"/>
</dbReference>
<evidence type="ECO:0000256" key="2">
    <source>
        <dbReference type="ARBA" id="ARBA00022737"/>
    </source>
</evidence>
<dbReference type="Proteomes" id="UP000183686">
    <property type="component" value="Unassembled WGS sequence"/>
</dbReference>
<feature type="repeat" description="CXXCXGXG motif" evidence="6">
    <location>
        <begin position="217"/>
        <end position="224"/>
    </location>
</feature>
<organism evidence="10 11">
    <name type="scientific">Marine Group III euryarchaeote CG-Epi5</name>
    <dbReference type="NCBI Taxonomy" id="1888999"/>
    <lineage>
        <taxon>Archaea</taxon>
        <taxon>Methanobacteriati</taxon>
        <taxon>Thermoplasmatota</taxon>
        <taxon>Thermoplasmata</taxon>
        <taxon>Candidatus Thermoprofundales</taxon>
    </lineage>
</organism>
<dbReference type="FunFam" id="2.60.260.20:FF:000005">
    <property type="entry name" value="Chaperone protein dnaJ 1, mitochondrial"/>
    <property type="match status" value="1"/>
</dbReference>
<dbReference type="InterPro" id="IPR036869">
    <property type="entry name" value="J_dom_sf"/>
</dbReference>
<feature type="binding site" evidence="6">
    <location>
        <position position="180"/>
    </location>
    <ligand>
        <name>Zn(2+)</name>
        <dbReference type="ChEBI" id="CHEBI:29105"/>
        <label>2</label>
    </ligand>
</feature>
<dbReference type="GO" id="GO:0051082">
    <property type="term" value="F:unfolded protein binding"/>
    <property type="evidence" value="ECO:0007669"/>
    <property type="project" value="UniProtKB-UniRule"/>
</dbReference>
<comment type="similarity">
    <text evidence="6">Belongs to the DnaJ family.</text>
</comment>
<dbReference type="InterPro" id="IPR001305">
    <property type="entry name" value="HSP_DnaJ_Cys-rich_dom"/>
</dbReference>
<dbReference type="HAMAP" id="MF_01152">
    <property type="entry name" value="DnaJ"/>
    <property type="match status" value="1"/>
</dbReference>
<keyword evidence="6" id="KW-0235">DNA replication</keyword>
<dbReference type="SMART" id="SM00271">
    <property type="entry name" value="DnaJ"/>
    <property type="match status" value="1"/>
</dbReference>
<evidence type="ECO:0000256" key="3">
    <source>
        <dbReference type="ARBA" id="ARBA00022771"/>
    </source>
</evidence>
<sequence length="383" mass="41795">MAKRDYYEILGIEKSTDERSIKKAYRKLARKHHPDASSESPEIAEKKFKEISEAYEVLADSEKRKRYDQFGHKGVDFGGGGFSWDQFSHEGDISDLFGQLFGGRQGGGGGMGSIFSQLFGGGQSQPNNRGNDLRYDITLDLKEAFTGIEKEVTIPREDSCKKCNGSGAAEGGTARTCSTCAGQGIVRKVMQRGFMQTVSTDNCSDCRGSGSVIDKPCNGCKGSGTVSVDKKIKLKIPAGADDGYRLRMRGQGSAGPNNGPKGDLYIVVNVKRHEIFQRQDNEIVLDLEISPSQAVLGDSMRVPTLAGNVKLSIPSGTQSGDVLRLKGKGMPDITRPSLKGSQHVRINVKVPKPNGKTRKLWEELKKLDSTKPSFMDRMRDTFG</sequence>
<dbReference type="GO" id="GO:0005737">
    <property type="term" value="C:cytoplasm"/>
    <property type="evidence" value="ECO:0007669"/>
    <property type="project" value="UniProtKB-SubCell"/>
</dbReference>
<dbReference type="Gene3D" id="1.10.287.110">
    <property type="entry name" value="DnaJ domain"/>
    <property type="match status" value="1"/>
</dbReference>
<comment type="function">
    <text evidence="6">Participates actively in the response to hyperosmotic and heat shock by preventing the aggregation of stress-denatured proteins and by disaggregating proteins, also in an autonomous, DnaK-independent fashion. Unfolded proteins bind initially to DnaJ; upon interaction with the DnaJ-bound protein, DnaK hydrolyzes its bound ATP, resulting in the formation of a stable complex. GrpE releases ADP from DnaK; ATP binding to DnaK triggers the release of the substrate protein, thus completing the reaction cycle. Several rounds of ATP-dependent interactions between DnaJ, DnaK and GrpE are required for fully efficient folding. Also involved, together with DnaK and GrpE, in the DNA replication of plasmids through activation of initiation proteins.</text>
</comment>
<evidence type="ECO:0000256" key="5">
    <source>
        <dbReference type="ARBA" id="ARBA00023186"/>
    </source>
</evidence>
<dbReference type="PROSITE" id="PS00636">
    <property type="entry name" value="DNAJ_1"/>
    <property type="match status" value="1"/>
</dbReference>
<dbReference type="CDD" id="cd10747">
    <property type="entry name" value="DnaJ_C"/>
    <property type="match status" value="1"/>
</dbReference>
<feature type="repeat" description="CXXCXGXG motif" evidence="6">
    <location>
        <begin position="160"/>
        <end position="167"/>
    </location>
</feature>
<comment type="domain">
    <text evidence="6">The J domain is necessary and sufficient to stimulate DnaK ATPase activity. Zinc center 1 plays an important role in the autonomous, DnaK-independent chaperone activity of DnaJ. Zinc center 2 is essential for interaction with DnaK and for DnaJ activity.</text>
</comment>
<feature type="domain" description="CR-type" evidence="9">
    <location>
        <begin position="147"/>
        <end position="229"/>
    </location>
</feature>
<keyword evidence="4 6" id="KW-0862">Zinc</keyword>
<dbReference type="PRINTS" id="PR00625">
    <property type="entry name" value="JDOMAIN"/>
</dbReference>
<reference evidence="10 11" key="1">
    <citation type="submission" date="2016-08" db="EMBL/GenBank/DDBJ databases">
        <title>New Insights into Marine Group III Euryarchaeota, from dark to light.</title>
        <authorList>
            <person name="Haro-Moreno J.M."/>
            <person name="Rodriguez-Valera F."/>
            <person name="Lopez-Garcia P."/>
            <person name="Moreira D."/>
            <person name="Martin-Cuadrado A.B."/>
        </authorList>
    </citation>
    <scope>NUCLEOTIDE SEQUENCE [LARGE SCALE GENOMIC DNA]</scope>
    <source>
        <strain evidence="10">CG-Epi5</strain>
    </source>
</reference>
<feature type="zinc finger region" description="CR-type" evidence="7">
    <location>
        <begin position="147"/>
        <end position="229"/>
    </location>
</feature>
<dbReference type="Pfam" id="PF00684">
    <property type="entry name" value="DnaJ_CXXCXGXG"/>
    <property type="match status" value="1"/>
</dbReference>
<dbReference type="InterPro" id="IPR018253">
    <property type="entry name" value="DnaJ_domain_CS"/>
</dbReference>
<dbReference type="SUPFAM" id="SSF57938">
    <property type="entry name" value="DnaJ/Hsp40 cysteine-rich domain"/>
    <property type="match status" value="1"/>
</dbReference>
<gene>
    <name evidence="6" type="primary">dnaJ</name>
    <name evidence="10" type="ORF">BEU02_00685</name>
</gene>
<dbReference type="AlphaFoldDB" id="A0A1J5TM22"/>
<feature type="repeat" description="CXXCXGXG motif" evidence="6">
    <location>
        <begin position="177"/>
        <end position="184"/>
    </location>
</feature>
<evidence type="ECO:0000259" key="8">
    <source>
        <dbReference type="PROSITE" id="PS50076"/>
    </source>
</evidence>
<dbReference type="InterPro" id="IPR001623">
    <property type="entry name" value="DnaJ_domain"/>
</dbReference>
<feature type="binding site" evidence="6">
    <location>
        <position position="160"/>
    </location>
    <ligand>
        <name>Zn(2+)</name>
        <dbReference type="ChEBI" id="CHEBI:29105"/>
        <label>1</label>
    </ligand>
</feature>
<dbReference type="InterPro" id="IPR008971">
    <property type="entry name" value="HSP40/DnaJ_pept-bd"/>
</dbReference>
<keyword evidence="1 6" id="KW-0479">Metal-binding</keyword>
<evidence type="ECO:0000256" key="1">
    <source>
        <dbReference type="ARBA" id="ARBA00022723"/>
    </source>
</evidence>
<dbReference type="GO" id="GO:0005524">
    <property type="term" value="F:ATP binding"/>
    <property type="evidence" value="ECO:0007669"/>
    <property type="project" value="InterPro"/>
</dbReference>
<feature type="binding site" evidence="6">
    <location>
        <position position="220"/>
    </location>
    <ligand>
        <name>Zn(2+)</name>
        <dbReference type="ChEBI" id="CHEBI:29105"/>
        <label>1</label>
    </ligand>
</feature>
<dbReference type="FunFam" id="2.10.230.10:FF:000002">
    <property type="entry name" value="Molecular chaperone DnaJ"/>
    <property type="match status" value="1"/>
</dbReference>